<feature type="domain" description="Translation initiation factor IF-2 N-terminal" evidence="1">
    <location>
        <begin position="3"/>
        <end position="51"/>
    </location>
</feature>
<keyword evidence="2" id="KW-0648">Protein biosynthesis</keyword>
<proteinExistence type="predicted"/>
<dbReference type="GO" id="GO:0003743">
    <property type="term" value="F:translation initiation factor activity"/>
    <property type="evidence" value="ECO:0007669"/>
    <property type="project" value="UniProtKB-KW"/>
</dbReference>
<name>A0ABS5RQU5_9MYCO</name>
<reference evidence="2 3" key="1">
    <citation type="submission" date="2021-05" db="EMBL/GenBank/DDBJ databases">
        <title>Mycobacterium acidophilum sp. nov., an extremely acid-tolerant member of the genus Mycobacterium.</title>
        <authorList>
            <person name="Xia J."/>
        </authorList>
    </citation>
    <scope>NUCLEOTIDE SEQUENCE [LARGE SCALE GENOMIC DNA]</scope>
    <source>
        <strain evidence="2 3">M1</strain>
    </source>
</reference>
<dbReference type="Gene3D" id="1.10.10.2480">
    <property type="match status" value="1"/>
</dbReference>
<keyword evidence="3" id="KW-1185">Reference proteome</keyword>
<evidence type="ECO:0000259" key="1">
    <source>
        <dbReference type="Pfam" id="PF04760"/>
    </source>
</evidence>
<evidence type="ECO:0000313" key="2">
    <source>
        <dbReference type="EMBL" id="MBS9535943.1"/>
    </source>
</evidence>
<keyword evidence="2" id="KW-0396">Initiation factor</keyword>
<dbReference type="EMBL" id="JAHCLR010000067">
    <property type="protein sequence ID" value="MBS9535943.1"/>
    <property type="molecule type" value="Genomic_DNA"/>
</dbReference>
<comment type="caution">
    <text evidence="2">The sequence shown here is derived from an EMBL/GenBank/DDBJ whole genome shotgun (WGS) entry which is preliminary data.</text>
</comment>
<organism evidence="2 3">
    <name type="scientific">Mycolicibacter acidiphilus</name>
    <dbReference type="NCBI Taxonomy" id="2835306"/>
    <lineage>
        <taxon>Bacteria</taxon>
        <taxon>Bacillati</taxon>
        <taxon>Actinomycetota</taxon>
        <taxon>Actinomycetes</taxon>
        <taxon>Mycobacteriales</taxon>
        <taxon>Mycobacteriaceae</taxon>
        <taxon>Mycolicibacter</taxon>
    </lineage>
</organism>
<dbReference type="Pfam" id="PF04760">
    <property type="entry name" value="IF2_N"/>
    <property type="match status" value="1"/>
</dbReference>
<sequence>MLIRVHELAKELGCTSKEVLLACSELGEFVKSSSSTLSPRVAQIVREKLDTDVNRLNVADYGASLGGSRSAAASDDGGFGAAFARARRASRRPTSASRSPGEIQIAIYRYAIEPRRSRRGSYTPEEQDRAERLTERWVLTWLPDVVEWIQVAEAERPDIAVKLAESGLCPADADLRLGFGRIDTNSDTMYRRLVRGIIGIKDAVQQVQGFRRTEQNMGT</sequence>
<accession>A0ABS5RQU5</accession>
<protein>
    <submittedName>
        <fullName evidence="2">Translation initiation factor IF-2 N-terminal domain-containing protein</fullName>
    </submittedName>
</protein>
<evidence type="ECO:0000313" key="3">
    <source>
        <dbReference type="Proteomes" id="UP001519535"/>
    </source>
</evidence>
<dbReference type="Proteomes" id="UP001519535">
    <property type="component" value="Unassembled WGS sequence"/>
</dbReference>
<dbReference type="RefSeq" id="WP_214094793.1">
    <property type="nucleotide sequence ID" value="NZ_JAHCLR010000067.1"/>
</dbReference>
<gene>
    <name evidence="2" type="ORF">KIH27_20375</name>
</gene>
<dbReference type="InterPro" id="IPR006847">
    <property type="entry name" value="IF2_N"/>
</dbReference>